<protein>
    <submittedName>
        <fullName evidence="2">Oxidoreductase</fullName>
    </submittedName>
</protein>
<evidence type="ECO:0000313" key="3">
    <source>
        <dbReference type="Proteomes" id="UP000593890"/>
    </source>
</evidence>
<dbReference type="KEGG" id="sman:C12CBH8_09320"/>
<reference evidence="3" key="1">
    <citation type="submission" date="2020-07" db="EMBL/GenBank/DDBJ databases">
        <title>Complete genome sequencing of Clostridia bacterium strain 12CBH8.</title>
        <authorList>
            <person name="Sakamoto M."/>
            <person name="Murakami T."/>
            <person name="Mori H."/>
        </authorList>
    </citation>
    <scope>NUCLEOTIDE SEQUENCE [LARGE SCALE GENOMIC DNA]</scope>
    <source>
        <strain evidence="3">12CBH8</strain>
    </source>
</reference>
<dbReference type="AlphaFoldDB" id="A0A7I8D505"/>
<keyword evidence="3" id="KW-1185">Reference proteome</keyword>
<dbReference type="Pfam" id="PF21688">
    <property type="entry name" value="FAD-depend_C"/>
    <property type="match status" value="1"/>
</dbReference>
<name>A0A7I8D505_9FIRM</name>
<dbReference type="InterPro" id="IPR036188">
    <property type="entry name" value="FAD/NAD-bd_sf"/>
</dbReference>
<dbReference type="SUPFAM" id="SSF51905">
    <property type="entry name" value="FAD/NAD(P)-binding domain"/>
    <property type="match status" value="1"/>
</dbReference>
<dbReference type="PIRSF" id="PIRSF038984">
    <property type="entry name" value="FAD_binding_protein"/>
    <property type="match status" value="1"/>
</dbReference>
<accession>A0A7I8D505</accession>
<proteinExistence type="predicted"/>
<dbReference type="InterPro" id="IPR028348">
    <property type="entry name" value="FAD-binding_protein"/>
</dbReference>
<dbReference type="InterPro" id="IPR049516">
    <property type="entry name" value="FAD-depend_C"/>
</dbReference>
<dbReference type="Gene3D" id="3.50.50.60">
    <property type="entry name" value="FAD/NAD(P)-binding domain"/>
    <property type="match status" value="2"/>
</dbReference>
<feature type="domain" description="FAD-dependent protein C-terminal" evidence="1">
    <location>
        <begin position="287"/>
        <end position="482"/>
    </location>
</feature>
<dbReference type="Gene3D" id="3.30.70.2700">
    <property type="match status" value="1"/>
</dbReference>
<sequence>MIRISGLSLPLGKNEKFLWDKAAELLGIPVQSIRSLTIAKKSVDARKKNNVHFTYSVDIEIDNTSQEARFVGHKGPCTITIPTPYRYELPRVSGSLPHRPVVVGTGPAGLFAALILAQCGLSPLVVERGMDVETRQKDVERFRTTSLFHPGSNVQFGEGGAGTFSDGKLTTGIKDPRCRKVLEEFVSAGAPEEILYLAKPHIGTDLLVSIVKKLRESIVRLGGEVLFDTKLTGLSLENGKLCAVQLTQEGQHKTIVTDSLILAIGHSARDTFEMLHQAGLPMEQKAFSAGVRIEHLQKCINQSQYGKFASHPALGAADYKLSVRLPNGRGVYTFCMCPGGEVVAAASEKGGVCVNGMSRYRRDGVNANSALLVDVRPTDFPSSHPLAGVQFQRQMERAAYTLGGGNYHAPAQLVGDFLGQKASTVLGSVEPTYRPGVRLCRLDACLPEFTSQSIRQALPLLDGRLKGFAAQDAVLTGVETRSSSPVRMIRDQTGQSPIRGIYPCGEGAGYAGGIMSAAVDGIRCAEYLISNQLTF</sequence>
<evidence type="ECO:0000313" key="2">
    <source>
        <dbReference type="EMBL" id="BCI60293.1"/>
    </source>
</evidence>
<dbReference type="EMBL" id="AP023321">
    <property type="protein sequence ID" value="BCI60293.1"/>
    <property type="molecule type" value="Genomic_DNA"/>
</dbReference>
<evidence type="ECO:0000259" key="1">
    <source>
        <dbReference type="Pfam" id="PF21688"/>
    </source>
</evidence>
<gene>
    <name evidence="2" type="ORF">C12CBH8_09320</name>
</gene>
<dbReference type="PANTHER" id="PTHR42842:SF3">
    <property type="entry name" value="FAD_NAD(P)-BINDING OXIDOREDUCTASE FAMILY PROTEIN"/>
    <property type="match status" value="1"/>
</dbReference>
<organism evidence="2 3">
    <name type="scientific">Solibaculum mannosilyticum</name>
    <dbReference type="NCBI Taxonomy" id="2780922"/>
    <lineage>
        <taxon>Bacteria</taxon>
        <taxon>Bacillati</taxon>
        <taxon>Bacillota</taxon>
        <taxon>Clostridia</taxon>
        <taxon>Eubacteriales</taxon>
        <taxon>Oscillospiraceae</taxon>
        <taxon>Solibaculum</taxon>
    </lineage>
</organism>
<dbReference type="Proteomes" id="UP000593890">
    <property type="component" value="Chromosome"/>
</dbReference>
<dbReference type="PANTHER" id="PTHR42842">
    <property type="entry name" value="FAD/NAD(P)-BINDING OXIDOREDUCTASE"/>
    <property type="match status" value="1"/>
</dbReference>
<dbReference type="RefSeq" id="WP_215533666.1">
    <property type="nucleotide sequence ID" value="NZ_AP023321.1"/>
</dbReference>